<sequence length="278" mass="31591">MFKLLVLLMLSSLVNAEVYDGVAIVVEDKAITLLDIEKEMQQAHIDAKKASDILIRKKLEALEIAKRDISVSSTEVYDDIKKMAEANGLTISQLYDAVREQSGLSSTEFKEKIKQKILSQKLYAAIAMSSLSEPTDEELKEYYELHKKEFNHPESFSVIINESKDKSRLQEKIDNPMFYSPDVKTQEQVLPYNKISPQLAAILEKTPPDHFTPVLPDGRGGFMCCYVKSTTKPTKVDFEKLKPQIVNAIMAEKREAVLSDYFARLRDNADINIIRLPK</sequence>
<evidence type="ECO:0000313" key="5">
    <source>
        <dbReference type="Proteomes" id="UP000593719"/>
    </source>
</evidence>
<dbReference type="SUPFAM" id="SSF109998">
    <property type="entry name" value="Triger factor/SurA peptide-binding domain-like"/>
    <property type="match status" value="1"/>
</dbReference>
<keyword evidence="5" id="KW-1185">Reference proteome</keyword>
<reference evidence="4 5" key="1">
    <citation type="submission" date="2019-06" db="EMBL/GenBank/DDBJ databases">
        <title>Sulfurimonas gotlandica sp. nov., a chemoautotrophic and psychrotolerant epsilonproteobacterium isolated from a pelagic redoxcline, and an emended description of the genus Sulfurimonas.</title>
        <authorList>
            <person name="Wang S."/>
            <person name="Jiang L."/>
            <person name="Shao Z."/>
        </authorList>
    </citation>
    <scope>NUCLEOTIDE SEQUENCE [LARGE SCALE GENOMIC DNA]</scope>
    <source>
        <strain evidence="4 5">S2-6</strain>
    </source>
</reference>
<dbReference type="Pfam" id="PF22506">
    <property type="entry name" value="Cj1289-like_C"/>
    <property type="match status" value="1"/>
</dbReference>
<dbReference type="AlphaFoldDB" id="A0A7M1B6Y3"/>
<dbReference type="EMBL" id="CP041235">
    <property type="protein sequence ID" value="QOP44528.1"/>
    <property type="molecule type" value="Genomic_DNA"/>
</dbReference>
<dbReference type="Gene3D" id="3.10.50.40">
    <property type="match status" value="1"/>
</dbReference>
<evidence type="ECO:0000313" key="4">
    <source>
        <dbReference type="EMBL" id="QOP44528.1"/>
    </source>
</evidence>
<name>A0A7M1B6Y3_9BACT</name>
<dbReference type="PANTHER" id="PTHR47637">
    <property type="entry name" value="CHAPERONE SURA"/>
    <property type="match status" value="1"/>
</dbReference>
<evidence type="ECO:0000259" key="3">
    <source>
        <dbReference type="Pfam" id="PF22506"/>
    </source>
</evidence>
<feature type="domain" description="Cj1289-like C-terminal" evidence="3">
    <location>
        <begin position="136"/>
        <end position="229"/>
    </location>
</feature>
<dbReference type="RefSeq" id="WP_193150659.1">
    <property type="nucleotide sequence ID" value="NZ_CP041235.1"/>
</dbReference>
<dbReference type="InterPro" id="IPR055131">
    <property type="entry name" value="Cj1289-like_C"/>
</dbReference>
<protein>
    <submittedName>
        <fullName evidence="4">Peptidyl-prolyl cis-trans isomerase</fullName>
    </submittedName>
</protein>
<proteinExistence type="predicted"/>
<dbReference type="InterPro" id="IPR046357">
    <property type="entry name" value="PPIase_dom_sf"/>
</dbReference>
<keyword evidence="1 2" id="KW-0732">Signal</keyword>
<dbReference type="KEGG" id="ssei:FJR45_11485"/>
<evidence type="ECO:0000256" key="2">
    <source>
        <dbReference type="SAM" id="SignalP"/>
    </source>
</evidence>
<organism evidence="4 5">
    <name type="scientific">Sulfurimonas sediminis</name>
    <dbReference type="NCBI Taxonomy" id="2590020"/>
    <lineage>
        <taxon>Bacteria</taxon>
        <taxon>Pseudomonadati</taxon>
        <taxon>Campylobacterota</taxon>
        <taxon>Epsilonproteobacteria</taxon>
        <taxon>Campylobacterales</taxon>
        <taxon>Sulfurimonadaceae</taxon>
        <taxon>Sulfurimonas</taxon>
    </lineage>
</organism>
<feature type="chain" id="PRO_5032938763" evidence="2">
    <location>
        <begin position="17"/>
        <end position="278"/>
    </location>
</feature>
<accession>A0A7M1B6Y3</accession>
<keyword evidence="4" id="KW-0413">Isomerase</keyword>
<dbReference type="GO" id="GO:0003755">
    <property type="term" value="F:peptidyl-prolyl cis-trans isomerase activity"/>
    <property type="evidence" value="ECO:0007669"/>
    <property type="project" value="InterPro"/>
</dbReference>
<dbReference type="InterPro" id="IPR027304">
    <property type="entry name" value="Trigger_fact/SurA_dom_sf"/>
</dbReference>
<feature type="signal peptide" evidence="2">
    <location>
        <begin position="1"/>
        <end position="16"/>
    </location>
</feature>
<gene>
    <name evidence="4" type="ORF">FJR45_11485</name>
</gene>
<dbReference type="Pfam" id="PF13624">
    <property type="entry name" value="SurA_N_3"/>
    <property type="match status" value="1"/>
</dbReference>
<dbReference type="Gene3D" id="1.10.4030.10">
    <property type="entry name" value="Porin chaperone SurA, peptide-binding domain"/>
    <property type="match status" value="1"/>
</dbReference>
<dbReference type="Proteomes" id="UP000593719">
    <property type="component" value="Chromosome"/>
</dbReference>
<evidence type="ECO:0000256" key="1">
    <source>
        <dbReference type="ARBA" id="ARBA00022729"/>
    </source>
</evidence>
<dbReference type="InterPro" id="IPR050280">
    <property type="entry name" value="OMP_Chaperone_SurA"/>
</dbReference>
<dbReference type="PANTHER" id="PTHR47637:SF1">
    <property type="entry name" value="CHAPERONE SURA"/>
    <property type="match status" value="1"/>
</dbReference>